<comment type="subcellular location">
    <subcellularLocation>
        <location evidence="2">Cytoplasm</location>
        <location evidence="2">Cytoskeleton</location>
        <location evidence="2">Cilium axoneme</location>
    </subcellularLocation>
</comment>
<organism evidence="8 9">
    <name type="scientific">Paragonimus heterotremus</name>
    <dbReference type="NCBI Taxonomy" id="100268"/>
    <lineage>
        <taxon>Eukaryota</taxon>
        <taxon>Metazoa</taxon>
        <taxon>Spiralia</taxon>
        <taxon>Lophotrochozoa</taxon>
        <taxon>Platyhelminthes</taxon>
        <taxon>Trematoda</taxon>
        <taxon>Digenea</taxon>
        <taxon>Plagiorchiida</taxon>
        <taxon>Troglotremata</taxon>
        <taxon>Troglotrematidae</taxon>
        <taxon>Paragonimus</taxon>
    </lineage>
</organism>
<accession>A0A8J4ST22</accession>
<evidence type="ECO:0000256" key="1">
    <source>
        <dbReference type="ARBA" id="ARBA00002404"/>
    </source>
</evidence>
<keyword evidence="6" id="KW-0206">Cytoskeleton</keyword>
<dbReference type="PANTHER" id="PTHR31078:SF1">
    <property type="entry name" value="CILIA- AND FLAGELLA-ASSOCIATED PROTEIN 300"/>
    <property type="match status" value="1"/>
</dbReference>
<reference evidence="8" key="1">
    <citation type="submission" date="2019-05" db="EMBL/GenBank/DDBJ databases">
        <title>Annotation for the trematode Paragonimus heterotremus.</title>
        <authorList>
            <person name="Choi Y.-J."/>
        </authorList>
    </citation>
    <scope>NUCLEOTIDE SEQUENCE</scope>
    <source>
        <strain evidence="8">LC</strain>
    </source>
</reference>
<keyword evidence="9" id="KW-1185">Reference proteome</keyword>
<comment type="similarity">
    <text evidence="3">Belongs to the CFAP300 family.</text>
</comment>
<comment type="function">
    <text evidence="1">Cilium- and flagellum-specific protein that plays a role in axonemal structure organization and motility. May play a role in outer and inner dynein arm assembly.</text>
</comment>
<evidence type="ECO:0000256" key="2">
    <source>
        <dbReference type="ARBA" id="ARBA00004430"/>
    </source>
</evidence>
<dbReference type="Proteomes" id="UP000748531">
    <property type="component" value="Unassembled WGS sequence"/>
</dbReference>
<evidence type="ECO:0000256" key="5">
    <source>
        <dbReference type="ARBA" id="ARBA00022490"/>
    </source>
</evidence>
<proteinExistence type="inferred from homology"/>
<dbReference type="AlphaFoldDB" id="A0A8J4ST22"/>
<evidence type="ECO:0000256" key="3">
    <source>
        <dbReference type="ARBA" id="ARBA00009205"/>
    </source>
</evidence>
<evidence type="ECO:0000313" key="8">
    <source>
        <dbReference type="EMBL" id="KAF5404550.1"/>
    </source>
</evidence>
<name>A0A8J4ST22_9TREM</name>
<dbReference type="InterPro" id="IPR029416">
    <property type="entry name" value="CFAP300"/>
</dbReference>
<dbReference type="GO" id="GO:0005930">
    <property type="term" value="C:axoneme"/>
    <property type="evidence" value="ECO:0007669"/>
    <property type="project" value="UniProtKB-SubCell"/>
</dbReference>
<dbReference type="PANTHER" id="PTHR31078">
    <property type="entry name" value="CILIA- AND FLAGELLA-ASSOCIATED PROTEIN 300"/>
    <property type="match status" value="1"/>
</dbReference>
<evidence type="ECO:0000313" key="9">
    <source>
        <dbReference type="Proteomes" id="UP000748531"/>
    </source>
</evidence>
<evidence type="ECO:0000256" key="7">
    <source>
        <dbReference type="ARBA" id="ARBA00023273"/>
    </source>
</evidence>
<keyword evidence="5" id="KW-0963">Cytoplasm</keyword>
<dbReference type="OrthoDB" id="10259249at2759"/>
<evidence type="ECO:0000256" key="4">
    <source>
        <dbReference type="ARBA" id="ARBA00022174"/>
    </source>
</evidence>
<keyword evidence="7" id="KW-0966">Cell projection</keyword>
<gene>
    <name evidence="8" type="ORF">PHET_01946</name>
</gene>
<sequence length="260" mass="29968">MMTLCGGEGRNSTFTFIEIQNRQYPSIHSKEALDSLMKWSMKGRLKVNTFTFDENFKAYDVENFLHNFLQSPAVMQALNLCGIPNNTFKNVYFQQINCTVTDMKVIQKISDATTRSNGMIKKCFDEVIEGVLISDELRKCLLDENSETSSVLSEKEKSEFLYKIFFHLSIGGELCQSEDNINEYIEFARKLYRDIISVQKNPETKELQIVSLVYKIRAEDENGVVFPSDDEHVNTFAYVIVDPFKRNVILLHHVFGCGEF</sequence>
<protein>
    <recommendedName>
        <fullName evidence="4">Cilia- and flagella-associated protein 300</fullName>
    </recommendedName>
</protein>
<dbReference type="EMBL" id="LUCH01000684">
    <property type="protein sequence ID" value="KAF5404550.1"/>
    <property type="molecule type" value="Genomic_DNA"/>
</dbReference>
<comment type="caution">
    <text evidence="8">The sequence shown here is derived from an EMBL/GenBank/DDBJ whole genome shotgun (WGS) entry which is preliminary data.</text>
</comment>
<dbReference type="Pfam" id="PF14926">
    <property type="entry name" value="CFAP300"/>
    <property type="match status" value="1"/>
</dbReference>
<evidence type="ECO:0000256" key="6">
    <source>
        <dbReference type="ARBA" id="ARBA00023212"/>
    </source>
</evidence>